<name>Q6IL37_DROME</name>
<proteinExistence type="predicted"/>
<gene>
    <name evidence="1" type="ORF">HDC10502</name>
</gene>
<dbReference type="AlphaFoldDB" id="Q6IL37"/>
<accession>Q6IL37</accession>
<dbReference type="EMBL" id="BK002179">
    <property type="protein sequence ID" value="DAA03024.1"/>
    <property type="molecule type" value="Genomic_DNA"/>
</dbReference>
<protein>
    <submittedName>
        <fullName evidence="1">HDC10502</fullName>
    </submittedName>
</protein>
<organism evidence="1">
    <name type="scientific">Drosophila melanogaster</name>
    <name type="common">Fruit fly</name>
    <dbReference type="NCBI Taxonomy" id="7227"/>
    <lineage>
        <taxon>Eukaryota</taxon>
        <taxon>Metazoa</taxon>
        <taxon>Ecdysozoa</taxon>
        <taxon>Arthropoda</taxon>
        <taxon>Hexapoda</taxon>
        <taxon>Insecta</taxon>
        <taxon>Pterygota</taxon>
        <taxon>Neoptera</taxon>
        <taxon>Endopterygota</taxon>
        <taxon>Diptera</taxon>
        <taxon>Brachycera</taxon>
        <taxon>Muscomorpha</taxon>
        <taxon>Ephydroidea</taxon>
        <taxon>Drosophilidae</taxon>
        <taxon>Drosophila</taxon>
        <taxon>Sophophora</taxon>
    </lineage>
</organism>
<sequence length="136" mass="14808">MDSIMKAASLVSQFRSRSWFSIIMDNDKEPQIERIGESSGLILQFVPSPSRGTVMQQFAAHKPVTIGGILIYIHGRAHPQSSLLASSSSSSSSSSCVLWPNATIWDADYFVAPACLPIILAISICESSQTRYCPPM</sequence>
<reference evidence="1" key="1">
    <citation type="journal article" date="2003" name="Genome Biol.">
        <title>An integrated gene annotation and transcriptional profiling approach towards the full gene content of the Drosophila genome.</title>
        <authorList>
            <person name="Hild M."/>
            <person name="Beckmann B."/>
            <person name="Haas S.A."/>
            <person name="Koch B."/>
            <person name="Solovyev V."/>
            <person name="Busold C."/>
            <person name="Fellenberg K."/>
            <person name="Boutros M."/>
            <person name="Vingron M."/>
            <person name="Sauer F."/>
            <person name="Hoheisel J.D."/>
            <person name="Paro R."/>
        </authorList>
    </citation>
    <scope>NUCLEOTIDE SEQUENCE</scope>
</reference>
<evidence type="ECO:0000313" key="1">
    <source>
        <dbReference type="EMBL" id="DAA03024.1"/>
    </source>
</evidence>